<keyword evidence="7" id="KW-1185">Reference proteome</keyword>
<dbReference type="InterPro" id="IPR031825">
    <property type="entry name" value="RXLR"/>
</dbReference>
<sequence>MRVCYVFLLAVAFLLASSNAVSATKTMGSSRVMIGRSLRAHESDESNEERGLTPPEIKTMVKQLIATGSSKIQALEITGNLKQILAKIFRKEKKVFNGFIDEGMTPEKMDDMLADPKTWNFIKEGDVSDDAINLMREEFKAHYAAVTKAK</sequence>
<protein>
    <recommendedName>
        <fullName evidence="5">RxLR effector protein</fullName>
    </recommendedName>
</protein>
<dbReference type="OrthoDB" id="143896at2759"/>
<comment type="function">
    <text evidence="5">Effector that suppresses plant defense responses during pathogen infection.</text>
</comment>
<comment type="domain">
    <text evidence="5">The RxLR-dEER motif acts to carry the protein into the host cell cytoplasm through binding to cell surface phosphatidylinositol-3-phosphate.</text>
</comment>
<keyword evidence="3 5" id="KW-0964">Secreted</keyword>
<dbReference type="Pfam" id="PF16810">
    <property type="entry name" value="RXLR"/>
    <property type="match status" value="1"/>
</dbReference>
<feature type="signal peptide" evidence="5">
    <location>
        <begin position="1"/>
        <end position="23"/>
    </location>
</feature>
<name>A0A2P4Y984_9STRA</name>
<dbReference type="EMBL" id="NCKW01004879">
    <property type="protein sequence ID" value="POM74370.1"/>
    <property type="molecule type" value="Genomic_DNA"/>
</dbReference>
<evidence type="ECO:0000256" key="5">
    <source>
        <dbReference type="RuleBase" id="RU367124"/>
    </source>
</evidence>
<accession>A0A2P4Y984</accession>
<evidence type="ECO:0000256" key="1">
    <source>
        <dbReference type="ARBA" id="ARBA00004613"/>
    </source>
</evidence>
<comment type="subcellular location">
    <subcellularLocation>
        <location evidence="1 5">Secreted</location>
    </subcellularLocation>
</comment>
<evidence type="ECO:0000313" key="6">
    <source>
        <dbReference type="EMBL" id="POM74370.1"/>
    </source>
</evidence>
<gene>
    <name evidence="6" type="ORF">PHPALM_8684</name>
</gene>
<proteinExistence type="inferred from homology"/>
<dbReference type="Proteomes" id="UP000237271">
    <property type="component" value="Unassembled WGS sequence"/>
</dbReference>
<dbReference type="AlphaFoldDB" id="A0A2P4Y984"/>
<evidence type="ECO:0000256" key="3">
    <source>
        <dbReference type="ARBA" id="ARBA00022525"/>
    </source>
</evidence>
<organism evidence="6 7">
    <name type="scientific">Phytophthora palmivora</name>
    <dbReference type="NCBI Taxonomy" id="4796"/>
    <lineage>
        <taxon>Eukaryota</taxon>
        <taxon>Sar</taxon>
        <taxon>Stramenopiles</taxon>
        <taxon>Oomycota</taxon>
        <taxon>Peronosporomycetes</taxon>
        <taxon>Peronosporales</taxon>
        <taxon>Peronosporaceae</taxon>
        <taxon>Phytophthora</taxon>
    </lineage>
</organism>
<feature type="chain" id="PRO_5044971872" description="RxLR effector protein" evidence="5">
    <location>
        <begin position="24"/>
        <end position="150"/>
    </location>
</feature>
<keyword evidence="4 5" id="KW-0732">Signal</keyword>
<comment type="caution">
    <text evidence="6">The sequence shown here is derived from an EMBL/GenBank/DDBJ whole genome shotgun (WGS) entry which is preliminary data.</text>
</comment>
<reference evidence="6 7" key="1">
    <citation type="journal article" date="2017" name="Genome Biol. Evol.">
        <title>Phytophthora megakarya and P. palmivora, closely related causal agents of cacao black pod rot, underwent increases in genome sizes and gene numbers by different mechanisms.</title>
        <authorList>
            <person name="Ali S.S."/>
            <person name="Shao J."/>
            <person name="Lary D.J."/>
            <person name="Kronmiller B."/>
            <person name="Shen D."/>
            <person name="Strem M.D."/>
            <person name="Amoako-Attah I."/>
            <person name="Akrofi A.Y."/>
            <person name="Begoude B.A."/>
            <person name="Ten Hoopen G.M."/>
            <person name="Coulibaly K."/>
            <person name="Kebe B.I."/>
            <person name="Melnick R.L."/>
            <person name="Guiltinan M.J."/>
            <person name="Tyler B.M."/>
            <person name="Meinhardt L.W."/>
            <person name="Bailey B.A."/>
        </authorList>
    </citation>
    <scope>NUCLEOTIDE SEQUENCE [LARGE SCALE GENOMIC DNA]</scope>
    <source>
        <strain evidence="7">sbr112.9</strain>
    </source>
</reference>
<evidence type="ECO:0000313" key="7">
    <source>
        <dbReference type="Proteomes" id="UP000237271"/>
    </source>
</evidence>
<evidence type="ECO:0000256" key="4">
    <source>
        <dbReference type="ARBA" id="ARBA00022729"/>
    </source>
</evidence>
<evidence type="ECO:0000256" key="2">
    <source>
        <dbReference type="ARBA" id="ARBA00010400"/>
    </source>
</evidence>
<comment type="similarity">
    <text evidence="2 5">Belongs to the RxLR effector family.</text>
</comment>